<evidence type="ECO:0000256" key="1">
    <source>
        <dbReference type="SAM" id="MobiDB-lite"/>
    </source>
</evidence>
<name>A0A518G7Y8_9BACT</name>
<dbReference type="Gene3D" id="2.60.200.20">
    <property type="match status" value="1"/>
</dbReference>
<feature type="domain" description="FHA" evidence="2">
    <location>
        <begin position="23"/>
        <end position="72"/>
    </location>
</feature>
<feature type="compositionally biased region" description="Basic and acidic residues" evidence="1">
    <location>
        <begin position="123"/>
        <end position="135"/>
    </location>
</feature>
<dbReference type="SMART" id="SM00240">
    <property type="entry name" value="FHA"/>
    <property type="match status" value="1"/>
</dbReference>
<proteinExistence type="predicted"/>
<dbReference type="AlphaFoldDB" id="A0A518G7Y8"/>
<dbReference type="RefSeq" id="WP_145078678.1">
    <property type="nucleotide sequence ID" value="NZ_CP036298.1"/>
</dbReference>
<organism evidence="3 4">
    <name type="scientific">Aureliella helgolandensis</name>
    <dbReference type="NCBI Taxonomy" id="2527968"/>
    <lineage>
        <taxon>Bacteria</taxon>
        <taxon>Pseudomonadati</taxon>
        <taxon>Planctomycetota</taxon>
        <taxon>Planctomycetia</taxon>
        <taxon>Pirellulales</taxon>
        <taxon>Pirellulaceae</taxon>
        <taxon>Aureliella</taxon>
    </lineage>
</organism>
<dbReference type="SUPFAM" id="SSF49879">
    <property type="entry name" value="SMAD/FHA domain"/>
    <property type="match status" value="1"/>
</dbReference>
<dbReference type="Pfam" id="PF00498">
    <property type="entry name" value="FHA"/>
    <property type="match status" value="1"/>
</dbReference>
<protein>
    <submittedName>
        <fullName evidence="3">FHA domain-containing protein FhaB</fullName>
    </submittedName>
</protein>
<gene>
    <name evidence="3" type="primary">fhaB</name>
    <name evidence="3" type="ORF">Q31a_30140</name>
</gene>
<dbReference type="PANTHER" id="PTHR23308">
    <property type="entry name" value="NUCLEAR INHIBITOR OF PROTEIN PHOSPHATASE-1"/>
    <property type="match status" value="1"/>
</dbReference>
<feature type="region of interest" description="Disordered" evidence="1">
    <location>
        <begin position="123"/>
        <end position="144"/>
    </location>
</feature>
<dbReference type="KEGG" id="ahel:Q31a_30140"/>
<dbReference type="InterPro" id="IPR050923">
    <property type="entry name" value="Cell_Proc_Reg/RNA_Proc"/>
</dbReference>
<accession>A0A518G7Y8</accession>
<evidence type="ECO:0000259" key="2">
    <source>
        <dbReference type="PROSITE" id="PS50006"/>
    </source>
</evidence>
<evidence type="ECO:0000313" key="4">
    <source>
        <dbReference type="Proteomes" id="UP000318017"/>
    </source>
</evidence>
<dbReference type="CDD" id="cd00060">
    <property type="entry name" value="FHA"/>
    <property type="match status" value="1"/>
</dbReference>
<evidence type="ECO:0000313" key="3">
    <source>
        <dbReference type="EMBL" id="QDV24693.1"/>
    </source>
</evidence>
<dbReference type="InterPro" id="IPR008984">
    <property type="entry name" value="SMAD_FHA_dom_sf"/>
</dbReference>
<dbReference type="EMBL" id="CP036298">
    <property type="protein sequence ID" value="QDV24693.1"/>
    <property type="molecule type" value="Genomic_DNA"/>
</dbReference>
<keyword evidence="4" id="KW-1185">Reference proteome</keyword>
<reference evidence="3 4" key="1">
    <citation type="submission" date="2019-02" db="EMBL/GenBank/DDBJ databases">
        <title>Deep-cultivation of Planctomycetes and their phenomic and genomic characterization uncovers novel biology.</title>
        <authorList>
            <person name="Wiegand S."/>
            <person name="Jogler M."/>
            <person name="Boedeker C."/>
            <person name="Pinto D."/>
            <person name="Vollmers J."/>
            <person name="Rivas-Marin E."/>
            <person name="Kohn T."/>
            <person name="Peeters S.H."/>
            <person name="Heuer A."/>
            <person name="Rast P."/>
            <person name="Oberbeckmann S."/>
            <person name="Bunk B."/>
            <person name="Jeske O."/>
            <person name="Meyerdierks A."/>
            <person name="Storesund J.E."/>
            <person name="Kallscheuer N."/>
            <person name="Luecker S."/>
            <person name="Lage O.M."/>
            <person name="Pohl T."/>
            <person name="Merkel B.J."/>
            <person name="Hornburger P."/>
            <person name="Mueller R.-W."/>
            <person name="Bruemmer F."/>
            <person name="Labrenz M."/>
            <person name="Spormann A.M."/>
            <person name="Op den Camp H."/>
            <person name="Overmann J."/>
            <person name="Amann R."/>
            <person name="Jetten M.S.M."/>
            <person name="Mascher T."/>
            <person name="Medema M.H."/>
            <person name="Devos D.P."/>
            <person name="Kaster A.-K."/>
            <person name="Ovreas L."/>
            <person name="Rohde M."/>
            <person name="Galperin M.Y."/>
            <person name="Jogler C."/>
        </authorList>
    </citation>
    <scope>NUCLEOTIDE SEQUENCE [LARGE SCALE GENOMIC DNA]</scope>
    <source>
        <strain evidence="3 4">Q31a</strain>
    </source>
</reference>
<dbReference type="Proteomes" id="UP000318017">
    <property type="component" value="Chromosome"/>
</dbReference>
<dbReference type="InterPro" id="IPR000253">
    <property type="entry name" value="FHA_dom"/>
</dbReference>
<dbReference type="PROSITE" id="PS50006">
    <property type="entry name" value="FHA_DOMAIN"/>
    <property type="match status" value="1"/>
</dbReference>
<dbReference type="OrthoDB" id="151099at2"/>
<sequence>MAEYGQLVPTGGGDSISLKKDKLLVGRRESCDIVLRFANVSSQHALLTLEAGYWFCKDLGSRNGTKVENLRISRKRLDPGTVIAFAKHAYTVDYDPEALGAFGAPPPDDDHMEEVLRRGLMDRAGLSRRDDKDPFANRNLADDD</sequence>